<dbReference type="PATRIC" id="fig|1116472.3.peg.383"/>
<dbReference type="AlphaFoldDB" id="V5BK57"/>
<organism evidence="1 2">
    <name type="scientific">Methyloglobulus morosus KoM1</name>
    <dbReference type="NCBI Taxonomy" id="1116472"/>
    <lineage>
        <taxon>Bacteria</taxon>
        <taxon>Pseudomonadati</taxon>
        <taxon>Pseudomonadota</taxon>
        <taxon>Gammaproteobacteria</taxon>
        <taxon>Methylococcales</taxon>
        <taxon>Methylococcaceae</taxon>
        <taxon>Methyloglobulus</taxon>
    </lineage>
</organism>
<reference evidence="1 2" key="1">
    <citation type="journal article" date="2013" name="Genome Announc.">
        <title>Draft Genome Sequence of the Methanotrophic Gammaproteobacterium Methyloglobulus morosus DSM 22980 Strain KoM1.</title>
        <authorList>
            <person name="Poehlein A."/>
            <person name="Deutzmann J.S."/>
            <person name="Daniel R."/>
            <person name="Simeonova D.D."/>
        </authorList>
    </citation>
    <scope>NUCLEOTIDE SEQUENCE [LARGE SCALE GENOMIC DNA]</scope>
    <source>
        <strain evidence="1 2">KoM1</strain>
    </source>
</reference>
<name>V5BK57_9GAMM</name>
<proteinExistence type="predicted"/>
<dbReference type="eggNOG" id="COG2361">
    <property type="taxonomic scope" value="Bacteria"/>
</dbReference>
<dbReference type="RefSeq" id="WP_023493290.1">
    <property type="nucleotide sequence ID" value="NZ_AYLO01000011.1"/>
</dbReference>
<keyword evidence="2" id="KW-1185">Reference proteome</keyword>
<protein>
    <submittedName>
        <fullName evidence="1">Uncharacterized protein</fullName>
    </submittedName>
</protein>
<gene>
    <name evidence="1" type="ORF">MGMO_11c00070</name>
</gene>
<evidence type="ECO:0000313" key="1">
    <source>
        <dbReference type="EMBL" id="ESS73700.1"/>
    </source>
</evidence>
<dbReference type="STRING" id="1116472.MGMO_11c00070"/>
<dbReference type="Proteomes" id="UP000017842">
    <property type="component" value="Unassembled WGS sequence"/>
</dbReference>
<dbReference type="OrthoDB" id="7067596at2"/>
<evidence type="ECO:0000313" key="2">
    <source>
        <dbReference type="Proteomes" id="UP000017842"/>
    </source>
</evidence>
<accession>V5BK57</accession>
<comment type="caution">
    <text evidence="1">The sequence shown here is derived from an EMBL/GenBank/DDBJ whole genome shotgun (WGS) entry which is preliminary data.</text>
</comment>
<dbReference type="EMBL" id="AYLO01000011">
    <property type="protein sequence ID" value="ESS73700.1"/>
    <property type="molecule type" value="Genomic_DNA"/>
</dbReference>
<sequence>MTGMLLLKIEEAGVAVLTLIEGIDESEFSRSRLTRQEVCRQIDSLGLAALGMSPATRAALPEIDWKTWLAMAEYAAKDNQQLWWVISELVPATLMWLRVYRNQQPELFAAIAI</sequence>